<dbReference type="EMBL" id="CAJOBJ010085151">
    <property type="protein sequence ID" value="CAF4517444.1"/>
    <property type="molecule type" value="Genomic_DNA"/>
</dbReference>
<evidence type="ECO:0000313" key="3">
    <source>
        <dbReference type="EMBL" id="CAF4517444.1"/>
    </source>
</evidence>
<feature type="compositionally biased region" description="Polar residues" evidence="1">
    <location>
        <begin position="13"/>
        <end position="26"/>
    </location>
</feature>
<protein>
    <submittedName>
        <fullName evidence="3">Uncharacterized protein</fullName>
    </submittedName>
</protein>
<name>A0A8S2XVF2_9BILA</name>
<organism evidence="3 4">
    <name type="scientific">Rotaria magnacalcarata</name>
    <dbReference type="NCBI Taxonomy" id="392030"/>
    <lineage>
        <taxon>Eukaryota</taxon>
        <taxon>Metazoa</taxon>
        <taxon>Spiralia</taxon>
        <taxon>Gnathifera</taxon>
        <taxon>Rotifera</taxon>
        <taxon>Eurotatoria</taxon>
        <taxon>Bdelloidea</taxon>
        <taxon>Philodinida</taxon>
        <taxon>Philodinidae</taxon>
        <taxon>Rotaria</taxon>
    </lineage>
</organism>
<evidence type="ECO:0000313" key="4">
    <source>
        <dbReference type="Proteomes" id="UP000681720"/>
    </source>
</evidence>
<dbReference type="EMBL" id="CAJOBH010052047">
    <property type="protein sequence ID" value="CAF4383913.1"/>
    <property type="molecule type" value="Genomic_DNA"/>
</dbReference>
<dbReference type="Proteomes" id="UP000681967">
    <property type="component" value="Unassembled WGS sequence"/>
</dbReference>
<dbReference type="Proteomes" id="UP000681720">
    <property type="component" value="Unassembled WGS sequence"/>
</dbReference>
<evidence type="ECO:0000256" key="1">
    <source>
        <dbReference type="SAM" id="MobiDB-lite"/>
    </source>
</evidence>
<feature type="non-terminal residue" evidence="3">
    <location>
        <position position="47"/>
    </location>
</feature>
<comment type="caution">
    <text evidence="3">The sequence shown here is derived from an EMBL/GenBank/DDBJ whole genome shotgun (WGS) entry which is preliminary data.</text>
</comment>
<gene>
    <name evidence="2" type="ORF">BYL167_LOCUS30856</name>
    <name evidence="3" type="ORF">GIL414_LOCUS35456</name>
</gene>
<feature type="non-terminal residue" evidence="3">
    <location>
        <position position="1"/>
    </location>
</feature>
<reference evidence="3" key="1">
    <citation type="submission" date="2021-02" db="EMBL/GenBank/DDBJ databases">
        <authorList>
            <person name="Nowell W R."/>
        </authorList>
    </citation>
    <scope>NUCLEOTIDE SEQUENCE</scope>
</reference>
<evidence type="ECO:0000313" key="2">
    <source>
        <dbReference type="EMBL" id="CAF4383913.1"/>
    </source>
</evidence>
<sequence>SYSNTRTVAPATNRASRSPGTALKTSDTMRSHDTNLSSTDSTRHQTR</sequence>
<dbReference type="AlphaFoldDB" id="A0A8S2XVF2"/>
<accession>A0A8S2XVF2</accession>
<proteinExistence type="predicted"/>
<feature type="region of interest" description="Disordered" evidence="1">
    <location>
        <begin position="1"/>
        <end position="47"/>
    </location>
</feature>